<dbReference type="PANTHER" id="PTHR30273:SF2">
    <property type="entry name" value="PROTEIN FECR"/>
    <property type="match status" value="1"/>
</dbReference>
<accession>A0A1H8BJ39</accession>
<dbReference type="GO" id="GO:0016989">
    <property type="term" value="F:sigma factor antagonist activity"/>
    <property type="evidence" value="ECO:0007669"/>
    <property type="project" value="TreeGrafter"/>
</dbReference>
<dbReference type="EMBL" id="FOCL01000001">
    <property type="protein sequence ID" value="SEM82921.1"/>
    <property type="molecule type" value="Genomic_DNA"/>
</dbReference>
<organism evidence="4 5">
    <name type="scientific">Mucilaginibacter gossypiicola</name>
    <dbReference type="NCBI Taxonomy" id="551995"/>
    <lineage>
        <taxon>Bacteria</taxon>
        <taxon>Pseudomonadati</taxon>
        <taxon>Bacteroidota</taxon>
        <taxon>Sphingobacteriia</taxon>
        <taxon>Sphingobacteriales</taxon>
        <taxon>Sphingobacteriaceae</taxon>
        <taxon>Mucilaginibacter</taxon>
    </lineage>
</organism>
<dbReference type="InterPro" id="IPR032508">
    <property type="entry name" value="FecR_C"/>
</dbReference>
<dbReference type="FunFam" id="2.60.120.1440:FF:000001">
    <property type="entry name" value="Putative anti-sigma factor"/>
    <property type="match status" value="1"/>
</dbReference>
<name>A0A1H8BJ39_9SPHI</name>
<proteinExistence type="predicted"/>
<feature type="domain" description="FecR protein" evidence="2">
    <location>
        <begin position="111"/>
        <end position="205"/>
    </location>
</feature>
<gene>
    <name evidence="4" type="ORF">SAMN05192574_101939</name>
</gene>
<dbReference type="Pfam" id="PF04773">
    <property type="entry name" value="FecR"/>
    <property type="match status" value="1"/>
</dbReference>
<sequence length="328" mass="36522">MKTLFNKQTADQPDVLKRYLSGSCTDEERALVEQWYNAWAAKGEDLLVEIDLEKIKQEMWENIGSPDAIVRPIRYKIALVAASVTLLLLVGLGVFIKNAYKGNEKQTWVKINAPGGSVVKAELPDGSKVWLNAGSTLAYQRDFGKKIRVVQLINGEGYFDVAHDPQKPFVVSTGEIKTQVLGTSFNIRAAAETKKITVTVLGGKVAVIKKNSAPIFLLPNQQADFNKATGEITRSSVIAQNTNGWIAGKFRFHNEELEVIASELQRRYNTSFEFETSKLRSIRFNTGFNATDNLNDILSDLAKTGDFRYRISGNHVTVFSAVDKEKKV</sequence>
<dbReference type="PANTHER" id="PTHR30273">
    <property type="entry name" value="PERIPLASMIC SIGNAL SENSOR AND SIGMA FACTOR ACTIVATOR FECR-RELATED"/>
    <property type="match status" value="1"/>
</dbReference>
<protein>
    <submittedName>
        <fullName evidence="4">Ferric-dicitrate binding protein FerR, regulates iron transport through sigma-19</fullName>
    </submittedName>
</protein>
<dbReference type="AlphaFoldDB" id="A0A1H8BJ39"/>
<keyword evidence="1" id="KW-0472">Membrane</keyword>
<keyword evidence="1" id="KW-1133">Transmembrane helix</keyword>
<evidence type="ECO:0000256" key="1">
    <source>
        <dbReference type="SAM" id="Phobius"/>
    </source>
</evidence>
<dbReference type="Gene3D" id="2.60.120.1440">
    <property type="match status" value="1"/>
</dbReference>
<dbReference type="PIRSF" id="PIRSF018266">
    <property type="entry name" value="FecR"/>
    <property type="match status" value="1"/>
</dbReference>
<dbReference type="InterPro" id="IPR012373">
    <property type="entry name" value="Ferrdict_sens_TM"/>
</dbReference>
<evidence type="ECO:0000259" key="3">
    <source>
        <dbReference type="Pfam" id="PF16344"/>
    </source>
</evidence>
<dbReference type="STRING" id="551995.SAMN05192574_101939"/>
<evidence type="ECO:0000259" key="2">
    <source>
        <dbReference type="Pfam" id="PF04773"/>
    </source>
</evidence>
<dbReference type="InterPro" id="IPR006860">
    <property type="entry name" value="FecR"/>
</dbReference>
<dbReference type="OrthoDB" id="676789at2"/>
<dbReference type="Pfam" id="PF16344">
    <property type="entry name" value="FecR_C"/>
    <property type="match status" value="1"/>
</dbReference>
<evidence type="ECO:0000313" key="5">
    <source>
        <dbReference type="Proteomes" id="UP000198942"/>
    </source>
</evidence>
<dbReference type="Proteomes" id="UP000198942">
    <property type="component" value="Unassembled WGS sequence"/>
</dbReference>
<evidence type="ECO:0000313" key="4">
    <source>
        <dbReference type="EMBL" id="SEM82921.1"/>
    </source>
</evidence>
<reference evidence="5" key="1">
    <citation type="submission" date="2016-10" db="EMBL/GenBank/DDBJ databases">
        <authorList>
            <person name="Varghese N."/>
            <person name="Submissions S."/>
        </authorList>
    </citation>
    <scope>NUCLEOTIDE SEQUENCE [LARGE SCALE GENOMIC DNA]</scope>
    <source>
        <strain evidence="5">Gh-48</strain>
    </source>
</reference>
<keyword evidence="5" id="KW-1185">Reference proteome</keyword>
<feature type="transmembrane region" description="Helical" evidence="1">
    <location>
        <begin position="77"/>
        <end position="96"/>
    </location>
</feature>
<keyword evidence="1" id="KW-0812">Transmembrane</keyword>
<feature type="domain" description="Protein FecR C-terminal" evidence="3">
    <location>
        <begin position="249"/>
        <end position="318"/>
    </location>
</feature>
<dbReference type="RefSeq" id="WP_091208238.1">
    <property type="nucleotide sequence ID" value="NZ_FOCL01000001.1"/>
</dbReference>
<dbReference type="Gene3D" id="3.55.50.30">
    <property type="match status" value="1"/>
</dbReference>